<proteinExistence type="predicted"/>
<evidence type="ECO:0000256" key="1">
    <source>
        <dbReference type="SAM" id="MobiDB-lite"/>
    </source>
</evidence>
<feature type="region of interest" description="Disordered" evidence="1">
    <location>
        <begin position="1"/>
        <end position="82"/>
    </location>
</feature>
<organism evidence="2">
    <name type="scientific">Cupriavidus taiwanensis</name>
    <dbReference type="NCBI Taxonomy" id="164546"/>
    <lineage>
        <taxon>Bacteria</taxon>
        <taxon>Pseudomonadati</taxon>
        <taxon>Pseudomonadota</taxon>
        <taxon>Betaproteobacteria</taxon>
        <taxon>Burkholderiales</taxon>
        <taxon>Burkholderiaceae</taxon>
        <taxon>Cupriavidus</taxon>
    </lineage>
</organism>
<accession>A0A375BI57</accession>
<feature type="compositionally biased region" description="Basic residues" evidence="1">
    <location>
        <begin position="12"/>
        <end position="43"/>
    </location>
</feature>
<comment type="caution">
    <text evidence="2">The sequence shown here is derived from an EMBL/GenBank/DDBJ whole genome shotgun (WGS) entry which is preliminary data.</text>
</comment>
<dbReference type="EMBL" id="OFSQ01000007">
    <property type="protein sequence ID" value="SOY46037.1"/>
    <property type="molecule type" value="Genomic_DNA"/>
</dbReference>
<gene>
    <name evidence="2" type="ORF">CBM2587_A150105</name>
</gene>
<dbReference type="Proteomes" id="UP000256780">
    <property type="component" value="Chromosome CBM2587_a"/>
</dbReference>
<feature type="compositionally biased region" description="Basic residues" evidence="1">
    <location>
        <begin position="53"/>
        <end position="62"/>
    </location>
</feature>
<reference evidence="2" key="1">
    <citation type="submission" date="2018-01" db="EMBL/GenBank/DDBJ databases">
        <authorList>
            <person name="Clerissi C."/>
        </authorList>
    </citation>
    <scope>NUCLEOTIDE SEQUENCE</scope>
    <source>
        <strain evidence="2">Cupriavidus sp. LMG 19464</strain>
    </source>
</reference>
<name>A0A375BI57_9BURK</name>
<dbReference type="AlphaFoldDB" id="A0A375BI57"/>
<evidence type="ECO:0000313" key="2">
    <source>
        <dbReference type="EMBL" id="SOY46037.1"/>
    </source>
</evidence>
<protein>
    <submittedName>
        <fullName evidence="2">Uncharacterized protein</fullName>
    </submittedName>
</protein>
<sequence length="221" mass="24771">MLAVPCQDRGPVRRRGAARSRRAALRHRGTGRLPARRAHRRAVHRPDQAPPVRSRRGRRRADRGRAGHPVGRAAQRRAAHPRHRRLRLEAGHRHRLRAMRGDDSRHLALGRHHRRRHAVRRVAAGGDRILLLPRHPHHAGRRQLRRDAALPLAQHAGHLVHCRRLYRRVHLRALRRQRAGAAGGAAFAAGVCVVSDCAGGGDRGGKCDGLTVGHSLKHRPH</sequence>